<dbReference type="Proteomes" id="UP000706124">
    <property type="component" value="Unassembled WGS sequence"/>
</dbReference>
<comment type="similarity">
    <text evidence="1 6">Belongs to the RAMP4 family.</text>
</comment>
<dbReference type="EMBL" id="SRPO01000067">
    <property type="protein sequence ID" value="KAG5943377.1"/>
    <property type="molecule type" value="Genomic_DNA"/>
</dbReference>
<feature type="region of interest" description="Disordered" evidence="7">
    <location>
        <begin position="47"/>
        <end position="74"/>
    </location>
</feature>
<proteinExistence type="inferred from homology"/>
<evidence type="ECO:0000256" key="6">
    <source>
        <dbReference type="RuleBase" id="RU364120"/>
    </source>
</evidence>
<evidence type="ECO:0000256" key="3">
    <source>
        <dbReference type="ARBA" id="ARBA00022824"/>
    </source>
</evidence>
<keyword evidence="5 6" id="KW-0472">Membrane</keyword>
<name>A0A9P7MGC0_9HYPO</name>
<evidence type="ECO:0000256" key="7">
    <source>
        <dbReference type="SAM" id="MobiDB-lite"/>
    </source>
</evidence>
<evidence type="ECO:0000256" key="2">
    <source>
        <dbReference type="ARBA" id="ARBA00022692"/>
    </source>
</evidence>
<keyword evidence="3 6" id="KW-0256">Endoplasmic reticulum</keyword>
<dbReference type="GO" id="GO:0005789">
    <property type="term" value="C:endoplasmic reticulum membrane"/>
    <property type="evidence" value="ECO:0007669"/>
    <property type="project" value="UniProtKB-SubCell"/>
</dbReference>
<feature type="compositionally biased region" description="Basic and acidic residues" evidence="7">
    <location>
        <begin position="47"/>
        <end position="70"/>
    </location>
</feature>
<evidence type="ECO:0000313" key="8">
    <source>
        <dbReference type="EMBL" id="KAG5943377.1"/>
    </source>
</evidence>
<feature type="region of interest" description="Disordered" evidence="7">
    <location>
        <begin position="1"/>
        <end position="23"/>
    </location>
</feature>
<comment type="subcellular location">
    <subcellularLocation>
        <location evidence="6">Membrane</location>
        <topology evidence="6">Single-pass membrane protein</topology>
    </subcellularLocation>
    <subcellularLocation>
        <location evidence="6">Endoplasmic reticulum membrane</location>
        <topology evidence="6">Single-pass membrane protein</topology>
    </subcellularLocation>
</comment>
<reference evidence="8 9" key="1">
    <citation type="journal article" date="2020" name="bioRxiv">
        <title>Whole genome comparisons of ergot fungi reveals the divergence and evolution of species within the genus Claviceps are the result of varying mechanisms driving genome evolution and host range expansion.</title>
        <authorList>
            <person name="Wyka S.A."/>
            <person name="Mondo S.J."/>
            <person name="Liu M."/>
            <person name="Dettman J."/>
            <person name="Nalam V."/>
            <person name="Broders K.D."/>
        </authorList>
    </citation>
    <scope>NUCLEOTIDE SEQUENCE [LARGE SCALE GENOMIC DNA]</scope>
    <source>
        <strain evidence="8 9">CCC 1485</strain>
    </source>
</reference>
<gene>
    <name evidence="8" type="ORF">E4U60_006704</name>
</gene>
<dbReference type="OrthoDB" id="16679at2759"/>
<accession>A0A9P7MGC0</accession>
<evidence type="ECO:0000256" key="5">
    <source>
        <dbReference type="ARBA" id="ARBA00023136"/>
    </source>
</evidence>
<dbReference type="AlphaFoldDB" id="A0A9P7MGC0"/>
<organism evidence="8 9">
    <name type="scientific">Claviceps pazoutovae</name>
    <dbReference type="NCBI Taxonomy" id="1649127"/>
    <lineage>
        <taxon>Eukaryota</taxon>
        <taxon>Fungi</taxon>
        <taxon>Dikarya</taxon>
        <taxon>Ascomycota</taxon>
        <taxon>Pezizomycotina</taxon>
        <taxon>Sordariomycetes</taxon>
        <taxon>Hypocreomycetidae</taxon>
        <taxon>Hypocreales</taxon>
        <taxon>Clavicipitaceae</taxon>
        <taxon>Claviceps</taxon>
    </lineage>
</organism>
<sequence length="107" mass="12321">MSMRTKRPDSLQEKPARGPRVSDIRSFFKLRPKSPTTTAEMAQTLEQRRRNAKFAKEQESRMGKAEEQIKKRVKETHKSPISPIWIGVLGFIIFGGLLFEALSRMFA</sequence>
<evidence type="ECO:0000256" key="4">
    <source>
        <dbReference type="ARBA" id="ARBA00022989"/>
    </source>
</evidence>
<protein>
    <recommendedName>
        <fullName evidence="6">Stress-associated endoplasmic reticulum protein</fullName>
    </recommendedName>
</protein>
<keyword evidence="9" id="KW-1185">Reference proteome</keyword>
<keyword evidence="4 6" id="KW-1133">Transmembrane helix</keyword>
<evidence type="ECO:0000256" key="1">
    <source>
        <dbReference type="ARBA" id="ARBA00005500"/>
    </source>
</evidence>
<feature type="transmembrane region" description="Helical" evidence="6">
    <location>
        <begin position="80"/>
        <end position="99"/>
    </location>
</feature>
<comment type="caution">
    <text evidence="8">The sequence shown here is derived from an EMBL/GenBank/DDBJ whole genome shotgun (WGS) entry which is preliminary data.</text>
</comment>
<evidence type="ECO:0000313" key="9">
    <source>
        <dbReference type="Proteomes" id="UP000706124"/>
    </source>
</evidence>
<dbReference type="Pfam" id="PF06624">
    <property type="entry name" value="RAMP4"/>
    <property type="match status" value="1"/>
</dbReference>
<comment type="function">
    <text evidence="6">Interacts with target proteins during translocation into the lumen of the endoplasmic reticulum. Protects unfolded target proteins against degradation and facilitate correct glycosylation.</text>
</comment>
<keyword evidence="2 6" id="KW-0812">Transmembrane</keyword>
<dbReference type="InterPro" id="IPR010580">
    <property type="entry name" value="ER_stress-assoc"/>
</dbReference>